<evidence type="ECO:0000256" key="3">
    <source>
        <dbReference type="ARBA" id="ARBA00022679"/>
    </source>
</evidence>
<organism evidence="7 8">
    <name type="scientific">Chromobacterium vaccinii</name>
    <dbReference type="NCBI Taxonomy" id="1108595"/>
    <lineage>
        <taxon>Bacteria</taxon>
        <taxon>Pseudomonadati</taxon>
        <taxon>Pseudomonadota</taxon>
        <taxon>Betaproteobacteria</taxon>
        <taxon>Neisseriales</taxon>
        <taxon>Chromobacteriaceae</taxon>
        <taxon>Chromobacterium</taxon>
    </lineage>
</organism>
<dbReference type="GO" id="GO:0008610">
    <property type="term" value="P:lipid biosynthetic process"/>
    <property type="evidence" value="ECO:0007669"/>
    <property type="project" value="InterPro"/>
</dbReference>
<accession>A0A1D9LEQ8</accession>
<gene>
    <name evidence="7" type="ORF">BKX93_06890</name>
</gene>
<proteinExistence type="inferred from homology"/>
<protein>
    <submittedName>
        <fullName evidence="7">Cyclopropane-fatty-acyl-phospholipid synthase</fullName>
    </submittedName>
</protein>
<dbReference type="RefSeq" id="WP_046157036.1">
    <property type="nucleotide sequence ID" value="NZ_CP017707.1"/>
</dbReference>
<feature type="active site" evidence="6">
    <location>
        <position position="381"/>
    </location>
</feature>
<dbReference type="GeneID" id="68840934"/>
<dbReference type="GO" id="GO:0008168">
    <property type="term" value="F:methyltransferase activity"/>
    <property type="evidence" value="ECO:0007669"/>
    <property type="project" value="UniProtKB-KW"/>
</dbReference>
<dbReference type="PANTHER" id="PTHR43667">
    <property type="entry name" value="CYCLOPROPANE-FATTY-ACYL-PHOSPHOLIPID SYNTHASE"/>
    <property type="match status" value="1"/>
</dbReference>
<name>A0A1D9LEQ8_9NEIS</name>
<dbReference type="GO" id="GO:0032259">
    <property type="term" value="P:methylation"/>
    <property type="evidence" value="ECO:0007669"/>
    <property type="project" value="UniProtKB-KW"/>
</dbReference>
<dbReference type="Pfam" id="PF02353">
    <property type="entry name" value="CMAS"/>
    <property type="match status" value="1"/>
</dbReference>
<dbReference type="EMBL" id="CP017707">
    <property type="protein sequence ID" value="AOZ49746.1"/>
    <property type="molecule type" value="Genomic_DNA"/>
</dbReference>
<keyword evidence="4" id="KW-0949">S-adenosyl-L-methionine</keyword>
<keyword evidence="3" id="KW-0808">Transferase</keyword>
<evidence type="ECO:0000313" key="8">
    <source>
        <dbReference type="Proteomes" id="UP000178776"/>
    </source>
</evidence>
<dbReference type="CDD" id="cd02440">
    <property type="entry name" value="AdoMet_MTases"/>
    <property type="match status" value="1"/>
</dbReference>
<dbReference type="PANTHER" id="PTHR43667:SF2">
    <property type="entry name" value="FATTY ACID C-METHYL TRANSFERASE"/>
    <property type="match status" value="1"/>
</dbReference>
<evidence type="ECO:0000256" key="5">
    <source>
        <dbReference type="ARBA" id="ARBA00023098"/>
    </source>
</evidence>
<evidence type="ECO:0000256" key="4">
    <source>
        <dbReference type="ARBA" id="ARBA00022691"/>
    </source>
</evidence>
<dbReference type="InterPro" id="IPR003333">
    <property type="entry name" value="CMAS"/>
</dbReference>
<dbReference type="AlphaFoldDB" id="A0A1D9LEQ8"/>
<dbReference type="InterPro" id="IPR029063">
    <property type="entry name" value="SAM-dependent_MTases_sf"/>
</dbReference>
<keyword evidence="5" id="KW-0443">Lipid metabolism</keyword>
<evidence type="ECO:0000256" key="2">
    <source>
        <dbReference type="ARBA" id="ARBA00022603"/>
    </source>
</evidence>
<evidence type="ECO:0000313" key="7">
    <source>
        <dbReference type="EMBL" id="AOZ49746.1"/>
    </source>
</evidence>
<dbReference type="PIRSF" id="PIRSF003085">
    <property type="entry name" value="CMAS"/>
    <property type="match status" value="1"/>
</dbReference>
<evidence type="ECO:0000256" key="1">
    <source>
        <dbReference type="ARBA" id="ARBA00010815"/>
    </source>
</evidence>
<dbReference type="Gene3D" id="3.40.50.150">
    <property type="entry name" value="Vaccinia Virus protein VP39"/>
    <property type="match status" value="1"/>
</dbReference>
<keyword evidence="2" id="KW-0489">Methyltransferase</keyword>
<dbReference type="SUPFAM" id="SSF53335">
    <property type="entry name" value="S-adenosyl-L-methionine-dependent methyltransferases"/>
    <property type="match status" value="1"/>
</dbReference>
<sequence>MSASQPIALSRPDIPAAGRALLALLSKLRHGSLKLITPDGETLWFGALHAETDAELQLRDWRACGRIMAGGDIGFAEACRDGWLDSPDLTALLRLALRNEDALQLGKLGRWAARCWHKLRHLLRANSRRGSRRNIHAHYDIGNDFYQLWLDPSWTYSSAWFDGDHSLPLADAQARKYQRICEQLRLRPGMRVLEIGCGWGGFAEHAARLGVAVHGITISDAQLDFARRRLANEPLVRLEHRDYRDLSGQYDAIVSIEMFEAVGEHYWRGYFDTLRRCLKPGGLALAQSITIEESRFEAYRAGADFIQTFIFPGGMLPSRERFQRAAQQSGLACRGRLDFGADYAETLRRWRDAFEANLVAIRAQGFDEAFIRLWRLYLCYCEAGFDEGRIGVSQFLLERNA</sequence>
<evidence type="ECO:0000256" key="6">
    <source>
        <dbReference type="PIRSR" id="PIRSR003085-1"/>
    </source>
</evidence>
<dbReference type="STRING" id="1108595.BKX93_06890"/>
<dbReference type="Proteomes" id="UP000178776">
    <property type="component" value="Chromosome"/>
</dbReference>
<dbReference type="KEGG" id="cvc:BKX93_06890"/>
<comment type="similarity">
    <text evidence="1">Belongs to the CFA/CMAS family.</text>
</comment>
<dbReference type="InterPro" id="IPR050723">
    <property type="entry name" value="CFA/CMAS"/>
</dbReference>
<reference evidence="7 8" key="1">
    <citation type="submission" date="2016-10" db="EMBL/GenBank/DDBJ databases">
        <title>Chromobacterium muskegensis sp. nov., an insecticidal bacterium isolated from Sphagnum bogs.</title>
        <authorList>
            <person name="Sparks M.E."/>
            <person name="Blackburn M.B."/>
            <person name="Gundersen-Rindal D.E."/>
            <person name="Mitchell A."/>
            <person name="Farrar R."/>
            <person name="Kuhar D."/>
        </authorList>
    </citation>
    <scope>NUCLEOTIDE SEQUENCE [LARGE SCALE GENOMIC DNA]</scope>
    <source>
        <strain evidence="7 8">21-1</strain>
    </source>
</reference>